<keyword evidence="2" id="KW-1185">Reference proteome</keyword>
<protein>
    <submittedName>
        <fullName evidence="1">Uncharacterized protein</fullName>
    </submittedName>
</protein>
<comment type="caution">
    <text evidence="1">The sequence shown here is derived from an EMBL/GenBank/DDBJ whole genome shotgun (WGS) entry which is preliminary data.</text>
</comment>
<accession>A0ACC2F9Z5</accession>
<name>A0ACC2F9Z5_DALPE</name>
<dbReference type="Proteomes" id="UP001157502">
    <property type="component" value="Chromosome 31"/>
</dbReference>
<evidence type="ECO:0000313" key="1">
    <source>
        <dbReference type="EMBL" id="KAJ7988167.1"/>
    </source>
</evidence>
<evidence type="ECO:0000313" key="2">
    <source>
        <dbReference type="Proteomes" id="UP001157502"/>
    </source>
</evidence>
<dbReference type="EMBL" id="CM055758">
    <property type="protein sequence ID" value="KAJ7988167.1"/>
    <property type="molecule type" value="Genomic_DNA"/>
</dbReference>
<gene>
    <name evidence="1" type="ORF">DPEC_G00320800</name>
</gene>
<proteinExistence type="predicted"/>
<reference evidence="1" key="1">
    <citation type="submission" date="2021-05" db="EMBL/GenBank/DDBJ databases">
        <authorList>
            <person name="Pan Q."/>
            <person name="Jouanno E."/>
            <person name="Zahm M."/>
            <person name="Klopp C."/>
            <person name="Cabau C."/>
            <person name="Louis A."/>
            <person name="Berthelot C."/>
            <person name="Parey E."/>
            <person name="Roest Crollius H."/>
            <person name="Montfort J."/>
            <person name="Robinson-Rechavi M."/>
            <person name="Bouchez O."/>
            <person name="Lampietro C."/>
            <person name="Lopez Roques C."/>
            <person name="Donnadieu C."/>
            <person name="Postlethwait J."/>
            <person name="Bobe J."/>
            <person name="Dillon D."/>
            <person name="Chandos A."/>
            <person name="von Hippel F."/>
            <person name="Guiguen Y."/>
        </authorList>
    </citation>
    <scope>NUCLEOTIDE SEQUENCE</scope>
    <source>
        <strain evidence="1">YG-Jan2019</strain>
    </source>
</reference>
<organism evidence="1 2">
    <name type="scientific">Dallia pectoralis</name>
    <name type="common">Alaska blackfish</name>
    <dbReference type="NCBI Taxonomy" id="75939"/>
    <lineage>
        <taxon>Eukaryota</taxon>
        <taxon>Metazoa</taxon>
        <taxon>Chordata</taxon>
        <taxon>Craniata</taxon>
        <taxon>Vertebrata</taxon>
        <taxon>Euteleostomi</taxon>
        <taxon>Actinopterygii</taxon>
        <taxon>Neopterygii</taxon>
        <taxon>Teleostei</taxon>
        <taxon>Protacanthopterygii</taxon>
        <taxon>Esociformes</taxon>
        <taxon>Umbridae</taxon>
        <taxon>Dallia</taxon>
    </lineage>
</organism>
<sequence length="102" mass="10416">MSDKEPGCNLDFRSEPKGRAAAAKHPSVSGTSFCCLRLGTQMGGGGPSSEMSRPFGSGGCGTCRCGGPIPTVPRQPGKPETRSRNTSDASRPLCSGTDLKAA</sequence>